<dbReference type="Gene3D" id="3.90.550.10">
    <property type="entry name" value="Spore Coat Polysaccharide Biosynthesis Protein SpsA, Chain A"/>
    <property type="match status" value="1"/>
</dbReference>
<dbReference type="EMBL" id="SMDR01000001">
    <property type="protein sequence ID" value="TNJ35714.1"/>
    <property type="molecule type" value="Genomic_DNA"/>
</dbReference>
<name>A0A5C4RXF7_9GAMM</name>
<organism evidence="2 3">
    <name type="scientific">Arenimonas terrae</name>
    <dbReference type="NCBI Taxonomy" id="2546226"/>
    <lineage>
        <taxon>Bacteria</taxon>
        <taxon>Pseudomonadati</taxon>
        <taxon>Pseudomonadota</taxon>
        <taxon>Gammaproteobacteria</taxon>
        <taxon>Lysobacterales</taxon>
        <taxon>Lysobacteraceae</taxon>
        <taxon>Arenimonas</taxon>
    </lineage>
</organism>
<keyword evidence="3" id="KW-1185">Reference proteome</keyword>
<dbReference type="SUPFAM" id="SSF53448">
    <property type="entry name" value="Nucleotide-diphospho-sugar transferases"/>
    <property type="match status" value="1"/>
</dbReference>
<evidence type="ECO:0000259" key="1">
    <source>
        <dbReference type="Pfam" id="PF00535"/>
    </source>
</evidence>
<sequence>MVTTAAAQSSLSGVGTVADAPPVATILLVAYRMQDTIVESLESALAQTVPCEIIVSDDCSGDDSLQRIAPIVRDYRGPHRLRVRSTASNVGLCAHLTELAPLANTGLLVFLAGDDIAYPHRVERLVEHLRRHPQAMIVGSAVNDINSRGEIIKPRNRGQKPVLTQQALRQAGRLVTVLGASMAVRRELFTGFPALQGRVEDNALQLRAVLVGECHCLPEPLLGYRRHDSNLGSWVFDRSAKDEATWRRRQQRVAQMYHEVADDQDRCIDARPDLPAERRERGRELAAMYRLEARMREAMLESDRRRWLGPLWAGLRFPGLRRKAFERLLKLPLPRRFFGR</sequence>
<dbReference type="PANTHER" id="PTHR43685:SF2">
    <property type="entry name" value="GLYCOSYLTRANSFERASE 2-LIKE DOMAIN-CONTAINING PROTEIN"/>
    <property type="match status" value="1"/>
</dbReference>
<dbReference type="GO" id="GO:0016740">
    <property type="term" value="F:transferase activity"/>
    <property type="evidence" value="ECO:0007669"/>
    <property type="project" value="UniProtKB-KW"/>
</dbReference>
<dbReference type="AlphaFoldDB" id="A0A5C4RXF7"/>
<keyword evidence="2" id="KW-0808">Transferase</keyword>
<accession>A0A5C4RXF7</accession>
<evidence type="ECO:0000313" key="3">
    <source>
        <dbReference type="Proteomes" id="UP000305760"/>
    </source>
</evidence>
<dbReference type="OrthoDB" id="9802649at2"/>
<dbReference type="InterPro" id="IPR050834">
    <property type="entry name" value="Glycosyltransf_2"/>
</dbReference>
<dbReference type="PANTHER" id="PTHR43685">
    <property type="entry name" value="GLYCOSYLTRANSFERASE"/>
    <property type="match status" value="1"/>
</dbReference>
<dbReference type="InterPro" id="IPR001173">
    <property type="entry name" value="Glyco_trans_2-like"/>
</dbReference>
<dbReference type="Proteomes" id="UP000305760">
    <property type="component" value="Unassembled WGS sequence"/>
</dbReference>
<dbReference type="Pfam" id="PF00535">
    <property type="entry name" value="Glycos_transf_2"/>
    <property type="match status" value="1"/>
</dbReference>
<comment type="caution">
    <text evidence="2">The sequence shown here is derived from an EMBL/GenBank/DDBJ whole genome shotgun (WGS) entry which is preliminary data.</text>
</comment>
<protein>
    <submittedName>
        <fullName evidence="2">Glycosyltransferase</fullName>
    </submittedName>
</protein>
<evidence type="ECO:0000313" key="2">
    <source>
        <dbReference type="EMBL" id="TNJ35714.1"/>
    </source>
</evidence>
<reference evidence="2 3" key="1">
    <citation type="submission" date="2019-03" db="EMBL/GenBank/DDBJ databases">
        <title>Arenimonas daejeonensis sp. nov., isolated from compost.</title>
        <authorList>
            <person name="Jeon C.O."/>
        </authorList>
    </citation>
    <scope>NUCLEOTIDE SEQUENCE [LARGE SCALE GENOMIC DNA]</scope>
    <source>
        <strain evidence="2 3">R29</strain>
    </source>
</reference>
<feature type="domain" description="Glycosyltransferase 2-like" evidence="1">
    <location>
        <begin position="25"/>
        <end position="189"/>
    </location>
</feature>
<dbReference type="InterPro" id="IPR029044">
    <property type="entry name" value="Nucleotide-diphossugar_trans"/>
</dbReference>
<proteinExistence type="predicted"/>
<dbReference type="RefSeq" id="WP_139447442.1">
    <property type="nucleotide sequence ID" value="NZ_SMDR01000001.1"/>
</dbReference>
<gene>
    <name evidence="2" type="ORF">E1B00_08210</name>
</gene>